<evidence type="ECO:0000313" key="2">
    <source>
        <dbReference type="EMBL" id="MBK1812182.1"/>
    </source>
</evidence>
<reference evidence="3" key="1">
    <citation type="submission" date="2021-01" db="EMBL/GenBank/DDBJ databases">
        <title>Genome public.</title>
        <authorList>
            <person name="Liu C."/>
            <person name="Sun Q."/>
        </authorList>
    </citation>
    <scope>NUCLEOTIDE SEQUENCE [LARGE SCALE GENOMIC DNA]</scope>
    <source>
        <strain evidence="3">YIM B02505</strain>
    </source>
</reference>
<sequence length="191" mass="22970">MENNIINIRKYRESDKPYLRHICKETAWENYKQDENKLEGVCVMFNDYFTEQEPEHIWVAVDKEDKPFGYVICNTDYVSYKQAMRDVYYPRLRELSPEDIKFFDEFLLDLDKVADYHPAHFHIDILPEYQRLGCGHKLLDALARQLISEGFETMMLYAYSRNSIGYSFYIKYGFKEIYEYDNNAVALAYYL</sequence>
<feature type="domain" description="N-acetyltransferase" evidence="1">
    <location>
        <begin position="6"/>
        <end position="191"/>
    </location>
</feature>
<organism evidence="2 3">
    <name type="scientific">Clostridium yunnanense</name>
    <dbReference type="NCBI Taxonomy" id="2800325"/>
    <lineage>
        <taxon>Bacteria</taxon>
        <taxon>Bacillati</taxon>
        <taxon>Bacillota</taxon>
        <taxon>Clostridia</taxon>
        <taxon>Eubacteriales</taxon>
        <taxon>Clostridiaceae</taxon>
        <taxon>Clostridium</taxon>
    </lineage>
</organism>
<dbReference type="InterPro" id="IPR000182">
    <property type="entry name" value="GNAT_dom"/>
</dbReference>
<dbReference type="Gene3D" id="3.40.630.30">
    <property type="match status" value="1"/>
</dbReference>
<keyword evidence="3" id="KW-1185">Reference proteome</keyword>
<accession>A0ABS1ES11</accession>
<protein>
    <submittedName>
        <fullName evidence="2">GNAT family N-acetyltransferase</fullName>
    </submittedName>
</protein>
<evidence type="ECO:0000313" key="3">
    <source>
        <dbReference type="Proteomes" id="UP000596739"/>
    </source>
</evidence>
<dbReference type="Pfam" id="PF00583">
    <property type="entry name" value="Acetyltransf_1"/>
    <property type="match status" value="1"/>
</dbReference>
<name>A0ABS1ES11_9CLOT</name>
<gene>
    <name evidence="2" type="ORF">JHL18_16285</name>
</gene>
<evidence type="ECO:0000259" key="1">
    <source>
        <dbReference type="PROSITE" id="PS51186"/>
    </source>
</evidence>
<dbReference type="EMBL" id="JAENHN010000046">
    <property type="protein sequence ID" value="MBK1812182.1"/>
    <property type="molecule type" value="Genomic_DNA"/>
</dbReference>
<dbReference type="Proteomes" id="UP000596739">
    <property type="component" value="Unassembled WGS sequence"/>
</dbReference>
<dbReference type="CDD" id="cd04301">
    <property type="entry name" value="NAT_SF"/>
    <property type="match status" value="1"/>
</dbReference>
<dbReference type="PROSITE" id="PS51186">
    <property type="entry name" value="GNAT"/>
    <property type="match status" value="1"/>
</dbReference>
<proteinExistence type="predicted"/>
<dbReference type="InterPro" id="IPR016181">
    <property type="entry name" value="Acyl_CoA_acyltransferase"/>
</dbReference>
<dbReference type="SUPFAM" id="SSF55729">
    <property type="entry name" value="Acyl-CoA N-acyltransferases (Nat)"/>
    <property type="match status" value="1"/>
</dbReference>
<dbReference type="RefSeq" id="WP_200271133.1">
    <property type="nucleotide sequence ID" value="NZ_JAENHN010000046.1"/>
</dbReference>
<comment type="caution">
    <text evidence="2">The sequence shown here is derived from an EMBL/GenBank/DDBJ whole genome shotgun (WGS) entry which is preliminary data.</text>
</comment>